<name>A0A7W1XB60_9BACL</name>
<sequence length="71" mass="8455">MYTGRNLEELSMTPLTDWNLDELSYHHFIMAQMSPYLNQQGASLHRQVIKEIENRGNQTWNSQTPNIYDHF</sequence>
<keyword evidence="2" id="KW-1185">Reference proteome</keyword>
<evidence type="ECO:0000313" key="2">
    <source>
        <dbReference type="Proteomes" id="UP000530514"/>
    </source>
</evidence>
<organism evidence="1 2">
    <name type="scientific">Thermoactinomyces daqus</name>
    <dbReference type="NCBI Taxonomy" id="1329516"/>
    <lineage>
        <taxon>Bacteria</taxon>
        <taxon>Bacillati</taxon>
        <taxon>Bacillota</taxon>
        <taxon>Bacilli</taxon>
        <taxon>Bacillales</taxon>
        <taxon>Thermoactinomycetaceae</taxon>
        <taxon>Thermoactinomyces</taxon>
    </lineage>
</organism>
<dbReference type="OrthoDB" id="2691543at2"/>
<dbReference type="AlphaFoldDB" id="A0A7W1XB60"/>
<gene>
    <name evidence="1" type="ORF">H1164_10725</name>
</gene>
<proteinExistence type="predicted"/>
<reference evidence="1 2" key="1">
    <citation type="submission" date="2020-07" db="EMBL/GenBank/DDBJ databases">
        <authorList>
            <person name="Feng H."/>
        </authorList>
    </citation>
    <scope>NUCLEOTIDE SEQUENCE [LARGE SCALE GENOMIC DNA]</scope>
    <source>
        <strain evidence="2">s-11</strain>
    </source>
</reference>
<evidence type="ECO:0000313" key="1">
    <source>
        <dbReference type="EMBL" id="MBA4543369.1"/>
    </source>
</evidence>
<dbReference type="Proteomes" id="UP000530514">
    <property type="component" value="Unassembled WGS sequence"/>
</dbReference>
<protein>
    <recommendedName>
        <fullName evidence="3">Cytosolic protein</fullName>
    </recommendedName>
</protein>
<evidence type="ECO:0008006" key="3">
    <source>
        <dbReference type="Google" id="ProtNLM"/>
    </source>
</evidence>
<dbReference type="RefSeq" id="WP_081943899.1">
    <property type="nucleotide sequence ID" value="NZ_JACEIP010000015.1"/>
</dbReference>
<comment type="caution">
    <text evidence="1">The sequence shown here is derived from an EMBL/GenBank/DDBJ whole genome shotgun (WGS) entry which is preliminary data.</text>
</comment>
<dbReference type="EMBL" id="JACEIP010000015">
    <property type="protein sequence ID" value="MBA4543369.1"/>
    <property type="molecule type" value="Genomic_DNA"/>
</dbReference>
<accession>A0A7W1XB60</accession>